<reference evidence="8" key="1">
    <citation type="submission" date="2016-11" db="UniProtKB">
        <authorList>
            <consortium name="WormBaseParasite"/>
        </authorList>
    </citation>
    <scope>IDENTIFICATION</scope>
</reference>
<keyword evidence="7" id="KW-1185">Reference proteome</keyword>
<keyword evidence="3 5" id="KW-1133">Transmembrane helix</keyword>
<evidence type="ECO:0000256" key="5">
    <source>
        <dbReference type="SAM" id="Phobius"/>
    </source>
</evidence>
<evidence type="ECO:0000259" key="6">
    <source>
        <dbReference type="PROSITE" id="PS50262"/>
    </source>
</evidence>
<dbReference type="WBParaSite" id="Csp11.Scaffold612.g5932.t2">
    <property type="protein sequence ID" value="Csp11.Scaffold612.g5932.t2"/>
    <property type="gene ID" value="Csp11.Scaffold612.g5932"/>
</dbReference>
<dbReference type="SUPFAM" id="SSF81321">
    <property type="entry name" value="Family A G protein-coupled receptor-like"/>
    <property type="match status" value="1"/>
</dbReference>
<protein>
    <submittedName>
        <fullName evidence="8">G_PROTEIN_RECEP_F1_2 domain-containing protein</fullName>
    </submittedName>
</protein>
<evidence type="ECO:0000256" key="3">
    <source>
        <dbReference type="ARBA" id="ARBA00022989"/>
    </source>
</evidence>
<dbReference type="Proteomes" id="UP000095282">
    <property type="component" value="Unplaced"/>
</dbReference>
<sequence length="90" mass="10308">MDVEKIVSVICSSVANFLERIMPFLSLISITVNLFHVIVLTRKTVTSSSMNTLLIGIAIVDILSPMLYIKRGIDRILDNFEDFWYYCSFL</sequence>
<dbReference type="GO" id="GO:0008528">
    <property type="term" value="F:G protein-coupled peptide receptor activity"/>
    <property type="evidence" value="ECO:0007669"/>
    <property type="project" value="InterPro"/>
</dbReference>
<evidence type="ECO:0000256" key="1">
    <source>
        <dbReference type="ARBA" id="ARBA00004370"/>
    </source>
</evidence>
<dbReference type="Gene3D" id="1.20.1070.10">
    <property type="entry name" value="Rhodopsin 7-helix transmembrane proteins"/>
    <property type="match status" value="1"/>
</dbReference>
<dbReference type="GO" id="GO:0016020">
    <property type="term" value="C:membrane"/>
    <property type="evidence" value="ECO:0007669"/>
    <property type="project" value="UniProtKB-SubCell"/>
</dbReference>
<evidence type="ECO:0000256" key="2">
    <source>
        <dbReference type="ARBA" id="ARBA00022692"/>
    </source>
</evidence>
<dbReference type="PROSITE" id="PS50262">
    <property type="entry name" value="G_PROTEIN_RECEP_F1_2"/>
    <property type="match status" value="1"/>
</dbReference>
<accession>A0A1I7THB6</accession>
<proteinExistence type="predicted"/>
<dbReference type="Pfam" id="PF10324">
    <property type="entry name" value="7TM_GPCR_Srw"/>
    <property type="match status" value="1"/>
</dbReference>
<evidence type="ECO:0000256" key="4">
    <source>
        <dbReference type="ARBA" id="ARBA00023136"/>
    </source>
</evidence>
<evidence type="ECO:0000313" key="8">
    <source>
        <dbReference type="WBParaSite" id="Csp11.Scaffold612.g5932.t2"/>
    </source>
</evidence>
<dbReference type="InterPro" id="IPR019427">
    <property type="entry name" value="7TM_GPCR_serpentine_rcpt_Srw"/>
</dbReference>
<evidence type="ECO:0000313" key="7">
    <source>
        <dbReference type="Proteomes" id="UP000095282"/>
    </source>
</evidence>
<feature type="transmembrane region" description="Helical" evidence="5">
    <location>
        <begin position="21"/>
        <end position="40"/>
    </location>
</feature>
<dbReference type="PANTHER" id="PTHR22751:SF73">
    <property type="entry name" value="G-PROTEIN COUPLED RECEPTORS FAMILY 1 PROFILE DOMAIN-CONTAINING PROTEIN"/>
    <property type="match status" value="1"/>
</dbReference>
<feature type="transmembrane region" description="Helical" evidence="5">
    <location>
        <begin position="52"/>
        <end position="69"/>
    </location>
</feature>
<comment type="subcellular location">
    <subcellularLocation>
        <location evidence="1">Membrane</location>
    </subcellularLocation>
</comment>
<dbReference type="AlphaFoldDB" id="A0A1I7THB6"/>
<keyword evidence="2 5" id="KW-0812">Transmembrane</keyword>
<keyword evidence="4 5" id="KW-0472">Membrane</keyword>
<name>A0A1I7THB6_9PELO</name>
<feature type="domain" description="G-protein coupled receptors family 1 profile" evidence="6">
    <location>
        <begin position="32"/>
        <end position="90"/>
    </location>
</feature>
<dbReference type="InterPro" id="IPR017452">
    <property type="entry name" value="GPCR_Rhodpsn_7TM"/>
</dbReference>
<dbReference type="PANTHER" id="PTHR22751">
    <property type="entry name" value="G-PROTEIN COUPLED RECEPTOR-RELATED"/>
    <property type="match status" value="1"/>
</dbReference>
<organism evidence="7 8">
    <name type="scientific">Caenorhabditis tropicalis</name>
    <dbReference type="NCBI Taxonomy" id="1561998"/>
    <lineage>
        <taxon>Eukaryota</taxon>
        <taxon>Metazoa</taxon>
        <taxon>Ecdysozoa</taxon>
        <taxon>Nematoda</taxon>
        <taxon>Chromadorea</taxon>
        <taxon>Rhabditida</taxon>
        <taxon>Rhabditina</taxon>
        <taxon>Rhabditomorpha</taxon>
        <taxon>Rhabditoidea</taxon>
        <taxon>Rhabditidae</taxon>
        <taxon>Peloderinae</taxon>
        <taxon>Caenorhabditis</taxon>
    </lineage>
</organism>